<evidence type="ECO:0000313" key="3">
    <source>
        <dbReference type="Proteomes" id="UP000054279"/>
    </source>
</evidence>
<feature type="region of interest" description="Disordered" evidence="1">
    <location>
        <begin position="610"/>
        <end position="632"/>
    </location>
</feature>
<feature type="compositionally biased region" description="Basic and acidic residues" evidence="1">
    <location>
        <begin position="113"/>
        <end position="125"/>
    </location>
</feature>
<keyword evidence="3" id="KW-1185">Reference proteome</keyword>
<feature type="compositionally biased region" description="Polar residues" evidence="1">
    <location>
        <begin position="84"/>
        <end position="102"/>
    </location>
</feature>
<protein>
    <submittedName>
        <fullName evidence="2">Uncharacterized protein</fullName>
    </submittedName>
</protein>
<gene>
    <name evidence="2" type="ORF">M422DRAFT_274223</name>
</gene>
<dbReference type="HOGENOM" id="CLU_378194_0_0_1"/>
<proteinExistence type="predicted"/>
<feature type="compositionally biased region" description="Pro residues" evidence="1">
    <location>
        <begin position="443"/>
        <end position="455"/>
    </location>
</feature>
<dbReference type="EMBL" id="KN837449">
    <property type="protein sequence ID" value="KIJ24897.1"/>
    <property type="molecule type" value="Genomic_DNA"/>
</dbReference>
<dbReference type="AlphaFoldDB" id="A0A0C9U745"/>
<accession>A0A0C9U745</accession>
<feature type="compositionally biased region" description="Polar residues" evidence="1">
    <location>
        <begin position="356"/>
        <end position="395"/>
    </location>
</feature>
<feature type="region of interest" description="Disordered" evidence="1">
    <location>
        <begin position="438"/>
        <end position="579"/>
    </location>
</feature>
<feature type="compositionally biased region" description="Basic and acidic residues" evidence="1">
    <location>
        <begin position="613"/>
        <end position="632"/>
    </location>
</feature>
<feature type="compositionally biased region" description="Polar residues" evidence="1">
    <location>
        <begin position="564"/>
        <end position="579"/>
    </location>
</feature>
<organism evidence="2 3">
    <name type="scientific">Sphaerobolus stellatus (strain SS14)</name>
    <dbReference type="NCBI Taxonomy" id="990650"/>
    <lineage>
        <taxon>Eukaryota</taxon>
        <taxon>Fungi</taxon>
        <taxon>Dikarya</taxon>
        <taxon>Basidiomycota</taxon>
        <taxon>Agaricomycotina</taxon>
        <taxon>Agaricomycetes</taxon>
        <taxon>Phallomycetidae</taxon>
        <taxon>Geastrales</taxon>
        <taxon>Sphaerobolaceae</taxon>
        <taxon>Sphaerobolus</taxon>
    </lineage>
</organism>
<dbReference type="Proteomes" id="UP000054279">
    <property type="component" value="Unassembled WGS sequence"/>
</dbReference>
<name>A0A0C9U745_SPHS4</name>
<feature type="compositionally biased region" description="Low complexity" evidence="1">
    <location>
        <begin position="461"/>
        <end position="480"/>
    </location>
</feature>
<feature type="region of interest" description="Disordered" evidence="1">
    <location>
        <begin position="356"/>
        <end position="424"/>
    </location>
</feature>
<feature type="compositionally biased region" description="Polar residues" evidence="1">
    <location>
        <begin position="1"/>
        <end position="11"/>
    </location>
</feature>
<feature type="compositionally biased region" description="Low complexity" evidence="1">
    <location>
        <begin position="401"/>
        <end position="412"/>
    </location>
</feature>
<feature type="compositionally biased region" description="Low complexity" evidence="1">
    <location>
        <begin position="497"/>
        <end position="507"/>
    </location>
</feature>
<evidence type="ECO:0000313" key="2">
    <source>
        <dbReference type="EMBL" id="KIJ24897.1"/>
    </source>
</evidence>
<sequence length="733" mass="80003">MPSTRKSSQFSPYARPKIPRAFPPITNHLSLSPERSPSPPVLTMNCAFAVTFDDSPLLHTPNRLDISPAQTLGSLVAEPDRLSRTTGNVRSTVGTSGTSVPGSISDPVSEDIPENRKIPKPKGEVGHPGGNGYSLPNKLQWEKTIYDAVQKGVHKLADDYLNTSFGISEQKEDDVWELLQMARQRFPILRKYVAYWPARDMVKLYLKNLSERSRRDEGIVVSRTDDLARALILVGNAQSAKEGFRVTQLQEKLAQIDSAHFTIPEIVEFEDVGIPWANDIFVKHCFELVADVTGSVNKQHAHIVVAELAGSVNIIPPSLPSGIRTALIKERDWVLARATSTSALFTSPARVESLSNAPSPIILTPTQVERSTPQRSSNPFRDQPQSALQRMNNVYSRNRSESSGSNTSSSMSLNVGQPQTPTPLRGQVAQSLMLPATTQPPITAMPPQNPVPSVPHNPFASQNNISQNPIPPQNTNSSQNHDVLGVPIPPETFSGNPSGPGVSTAPPGTVPPPATVAFQIPVPVNQQGMPTTRASEVPNNGSAYRSADQPGQSSFPPPGGNNSTQGNFQANATNPSTQSSAGINIEELAKAISGRVIELTIPQLFNTARRPRRSDIAHTRPVEHHPKSEGLKKLDEDIRRETLQLLKWNRHEQSYALPPTRPTLQELEQFLGGLTAAPTVDDFKLDLHGGITGLQLFLPKASSKGWKETPGHILPMRKFSLSLHKSFRIRFDV</sequence>
<evidence type="ECO:0000256" key="1">
    <source>
        <dbReference type="SAM" id="MobiDB-lite"/>
    </source>
</evidence>
<dbReference type="OrthoDB" id="2686745at2759"/>
<feature type="compositionally biased region" description="Polar residues" evidence="1">
    <location>
        <begin position="524"/>
        <end position="543"/>
    </location>
</feature>
<feature type="region of interest" description="Disordered" evidence="1">
    <location>
        <begin position="83"/>
        <end position="132"/>
    </location>
</feature>
<feature type="region of interest" description="Disordered" evidence="1">
    <location>
        <begin position="1"/>
        <end position="38"/>
    </location>
</feature>
<reference evidence="2 3" key="1">
    <citation type="submission" date="2014-06" db="EMBL/GenBank/DDBJ databases">
        <title>Evolutionary Origins and Diversification of the Mycorrhizal Mutualists.</title>
        <authorList>
            <consortium name="DOE Joint Genome Institute"/>
            <consortium name="Mycorrhizal Genomics Consortium"/>
            <person name="Kohler A."/>
            <person name="Kuo A."/>
            <person name="Nagy L.G."/>
            <person name="Floudas D."/>
            <person name="Copeland A."/>
            <person name="Barry K.W."/>
            <person name="Cichocki N."/>
            <person name="Veneault-Fourrey C."/>
            <person name="LaButti K."/>
            <person name="Lindquist E.A."/>
            <person name="Lipzen A."/>
            <person name="Lundell T."/>
            <person name="Morin E."/>
            <person name="Murat C."/>
            <person name="Riley R."/>
            <person name="Ohm R."/>
            <person name="Sun H."/>
            <person name="Tunlid A."/>
            <person name="Henrissat B."/>
            <person name="Grigoriev I.V."/>
            <person name="Hibbett D.S."/>
            <person name="Martin F."/>
        </authorList>
    </citation>
    <scope>NUCLEOTIDE SEQUENCE [LARGE SCALE GENOMIC DNA]</scope>
    <source>
        <strain evidence="2 3">SS14</strain>
    </source>
</reference>